<feature type="domain" description="Sulfatase-modifying factor enzyme-like" evidence="3">
    <location>
        <begin position="96"/>
        <end position="416"/>
    </location>
</feature>
<dbReference type="InterPro" id="IPR042095">
    <property type="entry name" value="SUMF_sf"/>
</dbReference>
<dbReference type="PROSITE" id="PS51318">
    <property type="entry name" value="TAT"/>
    <property type="match status" value="1"/>
</dbReference>
<dbReference type="Pfam" id="PF03781">
    <property type="entry name" value="FGE-sulfatase"/>
    <property type="match status" value="1"/>
</dbReference>
<sequence>MSKQQRNRRKATRPATAATVTAPAVEPVATRAPAPSSRRNFLTALAGAAVVGGVAYGGMAWWQGRAPAASQVAAAGKASQRVRPTVVQGDGVNGPKGMVWVPGGEFAMGSDSKLAQSNEKPAHPVRVHGFWMDRSHVTNAQFREFVKATGYVTTAEQKPDWETIRVQSPPGTPRPPDNMLVPAAMVFVGTDRPVNLNDWSQWWQLVPGASWKAPQGPGSSIEGKDDHPVVQVSYEDAVAFAKWANKRLPTEAEWEFAARGGLEQATYAWGDDYQPDGQPMANIWDKTAKGRFPVVPKVSAKAGGAIGTQPVGTFPPNGYGLVDMTGNAWQWVADWFRGDYFQQQAKAQGNKPIDNPAGPQDSWDPDDTSAPPAAPRRVTRGGSFLCNEDYCLSYRPSARRGNDPFNPMSHIGFRLVSDAPKPAG</sequence>
<feature type="region of interest" description="Disordered" evidence="1">
    <location>
        <begin position="1"/>
        <end position="36"/>
    </location>
</feature>
<organism evidence="4 5">
    <name type="scientific">Variovorax robiniae</name>
    <dbReference type="NCBI Taxonomy" id="1836199"/>
    <lineage>
        <taxon>Bacteria</taxon>
        <taxon>Pseudomonadati</taxon>
        <taxon>Pseudomonadota</taxon>
        <taxon>Betaproteobacteria</taxon>
        <taxon>Burkholderiales</taxon>
        <taxon>Comamonadaceae</taxon>
        <taxon>Variovorax</taxon>
    </lineage>
</organism>
<feature type="compositionally biased region" description="Low complexity" evidence="1">
    <location>
        <begin position="13"/>
        <end position="35"/>
    </location>
</feature>
<evidence type="ECO:0000256" key="2">
    <source>
        <dbReference type="SAM" id="Phobius"/>
    </source>
</evidence>
<feature type="transmembrane region" description="Helical" evidence="2">
    <location>
        <begin position="41"/>
        <end position="62"/>
    </location>
</feature>
<accession>A0ABU8X7E5</accession>
<dbReference type="Gene3D" id="3.90.1580.10">
    <property type="entry name" value="paralog of FGE (formylglycine-generating enzyme)"/>
    <property type="match status" value="1"/>
</dbReference>
<feature type="compositionally biased region" description="Basic residues" evidence="1">
    <location>
        <begin position="1"/>
        <end position="12"/>
    </location>
</feature>
<dbReference type="SUPFAM" id="SSF56436">
    <property type="entry name" value="C-type lectin-like"/>
    <property type="match status" value="1"/>
</dbReference>
<name>A0ABU8X7E5_9BURK</name>
<dbReference type="InterPro" id="IPR016187">
    <property type="entry name" value="CTDL_fold"/>
</dbReference>
<keyword evidence="2" id="KW-1133">Transmembrane helix</keyword>
<evidence type="ECO:0000256" key="1">
    <source>
        <dbReference type="SAM" id="MobiDB-lite"/>
    </source>
</evidence>
<dbReference type="InterPro" id="IPR005532">
    <property type="entry name" value="SUMF_dom"/>
</dbReference>
<dbReference type="RefSeq" id="WP_340335680.1">
    <property type="nucleotide sequence ID" value="NZ_JBBKZS010000005.1"/>
</dbReference>
<evidence type="ECO:0000313" key="5">
    <source>
        <dbReference type="Proteomes" id="UP001367030"/>
    </source>
</evidence>
<dbReference type="InterPro" id="IPR051043">
    <property type="entry name" value="Sulfatase_Mod_Factor_Kinase"/>
</dbReference>
<keyword evidence="2" id="KW-0472">Membrane</keyword>
<keyword evidence="2" id="KW-0812">Transmembrane</keyword>
<protein>
    <submittedName>
        <fullName evidence="4">Formylglycine-generating enzyme family protein</fullName>
    </submittedName>
</protein>
<dbReference type="PANTHER" id="PTHR23150:SF19">
    <property type="entry name" value="FORMYLGLYCINE-GENERATING ENZYME"/>
    <property type="match status" value="1"/>
</dbReference>
<proteinExistence type="predicted"/>
<dbReference type="PANTHER" id="PTHR23150">
    <property type="entry name" value="SULFATASE MODIFYING FACTOR 1, 2"/>
    <property type="match status" value="1"/>
</dbReference>
<feature type="region of interest" description="Disordered" evidence="1">
    <location>
        <begin position="344"/>
        <end position="380"/>
    </location>
</feature>
<gene>
    <name evidence="4" type="ORF">WKW79_13495</name>
</gene>
<dbReference type="EMBL" id="JBBKZS010000005">
    <property type="protein sequence ID" value="MEJ8855594.1"/>
    <property type="molecule type" value="Genomic_DNA"/>
</dbReference>
<evidence type="ECO:0000313" key="4">
    <source>
        <dbReference type="EMBL" id="MEJ8855594.1"/>
    </source>
</evidence>
<reference evidence="4 5" key="1">
    <citation type="submission" date="2024-03" db="EMBL/GenBank/DDBJ databases">
        <title>Novel species of the genus Variovorax.</title>
        <authorList>
            <person name="Liu Q."/>
            <person name="Xin Y.-H."/>
        </authorList>
    </citation>
    <scope>NUCLEOTIDE SEQUENCE [LARGE SCALE GENOMIC DNA]</scope>
    <source>
        <strain evidence="4 5">KACC 18901</strain>
    </source>
</reference>
<comment type="caution">
    <text evidence="4">The sequence shown here is derived from an EMBL/GenBank/DDBJ whole genome shotgun (WGS) entry which is preliminary data.</text>
</comment>
<dbReference type="InterPro" id="IPR006311">
    <property type="entry name" value="TAT_signal"/>
</dbReference>
<dbReference type="Proteomes" id="UP001367030">
    <property type="component" value="Unassembled WGS sequence"/>
</dbReference>
<evidence type="ECO:0000259" key="3">
    <source>
        <dbReference type="Pfam" id="PF03781"/>
    </source>
</evidence>
<keyword evidence="5" id="KW-1185">Reference proteome</keyword>